<evidence type="ECO:0000256" key="5">
    <source>
        <dbReference type="PIRSR" id="PIRSR601019-1"/>
    </source>
</evidence>
<dbReference type="Proteomes" id="UP000663853">
    <property type="component" value="Unassembled WGS sequence"/>
</dbReference>
<evidence type="ECO:0000256" key="6">
    <source>
        <dbReference type="PIRSR" id="PIRSR601019-2"/>
    </source>
</evidence>
<dbReference type="AlphaFoldDB" id="A0A8H2XQ67"/>
<organism evidence="7 8">
    <name type="scientific">Rhizoctonia solani</name>
    <dbReference type="NCBI Taxonomy" id="456999"/>
    <lineage>
        <taxon>Eukaryota</taxon>
        <taxon>Fungi</taxon>
        <taxon>Dikarya</taxon>
        <taxon>Basidiomycota</taxon>
        <taxon>Agaricomycotina</taxon>
        <taxon>Agaricomycetes</taxon>
        <taxon>Cantharellales</taxon>
        <taxon>Ceratobasidiaceae</taxon>
        <taxon>Rhizoctonia</taxon>
    </lineage>
</organism>
<dbReference type="Gene3D" id="3.40.50.300">
    <property type="entry name" value="P-loop containing nucleotide triphosphate hydrolases"/>
    <property type="match status" value="1"/>
</dbReference>
<keyword evidence="2 5" id="KW-0547">Nucleotide-binding</keyword>
<dbReference type="InterPro" id="IPR001019">
    <property type="entry name" value="Gprotein_alpha_su"/>
</dbReference>
<dbReference type="SMART" id="SM00275">
    <property type="entry name" value="G_alpha"/>
    <property type="match status" value="1"/>
</dbReference>
<dbReference type="GO" id="GO:0003924">
    <property type="term" value="F:GTPase activity"/>
    <property type="evidence" value="ECO:0007669"/>
    <property type="project" value="InterPro"/>
</dbReference>
<dbReference type="Pfam" id="PF00503">
    <property type="entry name" value="G-alpha"/>
    <property type="match status" value="1"/>
</dbReference>
<dbReference type="Gene3D" id="1.10.400.10">
    <property type="entry name" value="GI Alpha 1, domain 2-like"/>
    <property type="match status" value="1"/>
</dbReference>
<dbReference type="GO" id="GO:0005737">
    <property type="term" value="C:cytoplasm"/>
    <property type="evidence" value="ECO:0007669"/>
    <property type="project" value="TreeGrafter"/>
</dbReference>
<protein>
    <recommendedName>
        <fullName evidence="9">Guanine nucleotide-binding protein alpha-4 subunit</fullName>
    </recommendedName>
</protein>
<dbReference type="GO" id="GO:0046872">
    <property type="term" value="F:metal ion binding"/>
    <property type="evidence" value="ECO:0007669"/>
    <property type="project" value="UniProtKB-KW"/>
</dbReference>
<dbReference type="PRINTS" id="PR00318">
    <property type="entry name" value="GPROTEINA"/>
</dbReference>
<dbReference type="PANTHER" id="PTHR10218:SF360">
    <property type="entry name" value="GUANINE NUCLEOTIDE-BINDING PROTEIN SUBUNIT ALPHA HOMOLOG"/>
    <property type="match status" value="1"/>
</dbReference>
<dbReference type="SUPFAM" id="SSF47895">
    <property type="entry name" value="Transducin (alpha subunit), insertion domain"/>
    <property type="match status" value="1"/>
</dbReference>
<keyword evidence="3 5" id="KW-0342">GTP-binding</keyword>
<evidence type="ECO:0008006" key="9">
    <source>
        <dbReference type="Google" id="ProtNLM"/>
    </source>
</evidence>
<keyword evidence="6" id="KW-0460">Magnesium</keyword>
<dbReference type="PROSITE" id="PS51882">
    <property type="entry name" value="G_ALPHA"/>
    <property type="match status" value="1"/>
</dbReference>
<dbReference type="PANTHER" id="PTHR10218">
    <property type="entry name" value="GTP-BINDING PROTEIN ALPHA SUBUNIT"/>
    <property type="match status" value="1"/>
</dbReference>
<feature type="binding site" evidence="6">
    <location>
        <position position="262"/>
    </location>
    <ligand>
        <name>Mg(2+)</name>
        <dbReference type="ChEBI" id="CHEBI:18420"/>
    </ligand>
</feature>
<evidence type="ECO:0000256" key="2">
    <source>
        <dbReference type="ARBA" id="ARBA00022741"/>
    </source>
</evidence>
<keyword evidence="1 6" id="KW-0479">Metal-binding</keyword>
<evidence type="ECO:0000313" key="7">
    <source>
        <dbReference type="EMBL" id="CAE6431205.1"/>
    </source>
</evidence>
<keyword evidence="4" id="KW-0807">Transducer</keyword>
<evidence type="ECO:0000256" key="4">
    <source>
        <dbReference type="ARBA" id="ARBA00023224"/>
    </source>
</evidence>
<dbReference type="GO" id="GO:0007188">
    <property type="term" value="P:adenylate cyclase-modulating G protein-coupled receptor signaling pathway"/>
    <property type="evidence" value="ECO:0007669"/>
    <property type="project" value="TreeGrafter"/>
</dbReference>
<dbReference type="SUPFAM" id="SSF52540">
    <property type="entry name" value="P-loop containing nucleoside triphosphate hydrolases"/>
    <property type="match status" value="1"/>
</dbReference>
<dbReference type="FunFam" id="3.40.50.300:FF:000692">
    <property type="entry name" value="Guanine nucleotide-binding protein subunit alpha"/>
    <property type="match status" value="1"/>
</dbReference>
<comment type="caution">
    <text evidence="7">The sequence shown here is derived from an EMBL/GenBank/DDBJ whole genome shotgun (WGS) entry which is preliminary data.</text>
</comment>
<dbReference type="GO" id="GO:0031683">
    <property type="term" value="F:G-protein beta/gamma-subunit complex binding"/>
    <property type="evidence" value="ECO:0007669"/>
    <property type="project" value="InterPro"/>
</dbReference>
<feature type="binding site" evidence="5">
    <location>
        <begin position="256"/>
        <end position="262"/>
    </location>
    <ligand>
        <name>GTP</name>
        <dbReference type="ChEBI" id="CHEBI:37565"/>
    </ligand>
</feature>
<gene>
    <name evidence="7" type="ORF">RDB_LOCUS23972</name>
</gene>
<reference evidence="7" key="1">
    <citation type="submission" date="2021-01" db="EMBL/GenBank/DDBJ databases">
        <authorList>
            <person name="Kaushik A."/>
        </authorList>
    </citation>
    <scope>NUCLEOTIDE SEQUENCE</scope>
    <source>
        <strain evidence="7">AG6-10EEA</strain>
    </source>
</reference>
<dbReference type="GO" id="GO:0001664">
    <property type="term" value="F:G protein-coupled receptor binding"/>
    <property type="evidence" value="ECO:0007669"/>
    <property type="project" value="TreeGrafter"/>
</dbReference>
<dbReference type="EMBL" id="CAJMXA010000447">
    <property type="protein sequence ID" value="CAE6431205.1"/>
    <property type="molecule type" value="Genomic_DNA"/>
</dbReference>
<dbReference type="GO" id="GO:0005525">
    <property type="term" value="F:GTP binding"/>
    <property type="evidence" value="ECO:0007669"/>
    <property type="project" value="UniProtKB-KW"/>
</dbReference>
<name>A0A8H2XQ67_9AGAM</name>
<proteinExistence type="predicted"/>
<feature type="binding site" evidence="5">
    <location>
        <begin position="352"/>
        <end position="355"/>
    </location>
    <ligand>
        <name>GTP</name>
        <dbReference type="ChEBI" id="CHEBI:37565"/>
    </ligand>
</feature>
<dbReference type="InterPro" id="IPR027417">
    <property type="entry name" value="P-loop_NTPase"/>
</dbReference>
<sequence length="446" mass="50768">MIETEVIARRISDAIDQALRAEKAARDTARQKQRKILVLVNSESGKSTLIKQFRLFHSSETFVVERQSWKSIVYLNVVRSILKVIDVVASHLNLMNPTSDESQMFARLRLRLMPLRSVEASIVKWLSSPTGVARACSNGRHNEKGLFALGMGKEHDDVVVHPESLWQRLRQRCAQTVIKAGASPHVEYEAMVEPKDDPAMTLEACAADMQQLWSCSVVHQCLKQAGLFIEEISGFFLDDVERITSPGYVPTDDDILRSRIKTIAPTETILPCLELGIEWRIYDVGGARRQRAKWAPFFDDVDSLIMIVPVSAFDQTLVEDPSVNRLEDSFSMWRELCMTTTLHHIPVLLFLNKIDLLEKKLHAGIKLSEYWTDYGDRPNEPNSVLQRGLRYLTTHFIDMRKSLGGLDIAPCYIHHTSVVNQTMTRVITTHIRQKIAEECMKSQDLI</sequence>
<evidence type="ECO:0000256" key="3">
    <source>
        <dbReference type="ARBA" id="ARBA00023134"/>
    </source>
</evidence>
<dbReference type="InterPro" id="IPR011025">
    <property type="entry name" value="GproteinA_insert"/>
</dbReference>
<evidence type="ECO:0000313" key="8">
    <source>
        <dbReference type="Proteomes" id="UP000663853"/>
    </source>
</evidence>
<dbReference type="GO" id="GO:0005834">
    <property type="term" value="C:heterotrimeric G-protein complex"/>
    <property type="evidence" value="ECO:0007669"/>
    <property type="project" value="TreeGrafter"/>
</dbReference>
<accession>A0A8H2XQ67</accession>
<evidence type="ECO:0000256" key="1">
    <source>
        <dbReference type="ARBA" id="ARBA00022723"/>
    </source>
</evidence>